<dbReference type="RefSeq" id="WP_183582614.1">
    <property type="nucleotide sequence ID" value="NZ_JACHXJ010000002.1"/>
</dbReference>
<dbReference type="SUPFAM" id="SSF51445">
    <property type="entry name" value="(Trans)glycosidases"/>
    <property type="match status" value="1"/>
</dbReference>
<gene>
    <name evidence="2" type="ORF">FHS19_003098</name>
</gene>
<proteinExistence type="predicted"/>
<comment type="caution">
    <text evidence="2">The sequence shown here is derived from an EMBL/GenBank/DDBJ whole genome shotgun (WGS) entry which is preliminary data.</text>
</comment>
<name>A0A839TNG5_9BACL</name>
<dbReference type="PANTHER" id="PTHR37836">
    <property type="entry name" value="LMO1036 PROTEIN"/>
    <property type="match status" value="1"/>
</dbReference>
<dbReference type="PANTHER" id="PTHR37836:SF3">
    <property type="entry name" value="ENDOGLUCANASE"/>
    <property type="match status" value="1"/>
</dbReference>
<evidence type="ECO:0000313" key="2">
    <source>
        <dbReference type="EMBL" id="MBB3128444.1"/>
    </source>
</evidence>
<protein>
    <recommendedName>
        <fullName evidence="1">Apiosidase-like catalytic domain-containing protein</fullName>
    </recommendedName>
</protein>
<dbReference type="AlphaFoldDB" id="A0A839TNG5"/>
<dbReference type="Proteomes" id="UP000517523">
    <property type="component" value="Unassembled WGS sequence"/>
</dbReference>
<accession>A0A839TNG5</accession>
<dbReference type="InterPro" id="IPR025277">
    <property type="entry name" value="Apiosidase-like_cat_dom"/>
</dbReference>
<evidence type="ECO:0000313" key="3">
    <source>
        <dbReference type="Proteomes" id="UP000517523"/>
    </source>
</evidence>
<dbReference type="Gene3D" id="3.20.20.80">
    <property type="entry name" value="Glycosidases"/>
    <property type="match status" value="1"/>
</dbReference>
<organism evidence="2 3">
    <name type="scientific">Paenibacillus rhizosphaerae</name>
    <dbReference type="NCBI Taxonomy" id="297318"/>
    <lineage>
        <taxon>Bacteria</taxon>
        <taxon>Bacillati</taxon>
        <taxon>Bacillota</taxon>
        <taxon>Bacilli</taxon>
        <taxon>Bacillales</taxon>
        <taxon>Paenibacillaceae</taxon>
        <taxon>Paenibacillus</taxon>
    </lineage>
</organism>
<dbReference type="EMBL" id="JACHXJ010000002">
    <property type="protein sequence ID" value="MBB3128444.1"/>
    <property type="molecule type" value="Genomic_DNA"/>
</dbReference>
<dbReference type="InterPro" id="IPR017853">
    <property type="entry name" value="GH"/>
</dbReference>
<reference evidence="2 3" key="1">
    <citation type="submission" date="2020-08" db="EMBL/GenBank/DDBJ databases">
        <title>Genomic Encyclopedia of Type Strains, Phase III (KMG-III): the genomes of soil and plant-associated and newly described type strains.</title>
        <authorList>
            <person name="Whitman W."/>
        </authorList>
    </citation>
    <scope>NUCLEOTIDE SEQUENCE [LARGE SCALE GENOMIC DNA]</scope>
    <source>
        <strain evidence="2 3">CECT 5831</strain>
    </source>
</reference>
<sequence length="358" mass="41598">MITIDMERHLLLKDRQPFFYLADTVWNAFVRATPKEWETYLTYRRSQGYNVVRISAFGIYNDRSIGEDDLHPFEFTTKGKYDFAKVNEAYFDRAAEMAEAAVHHGFILDLTLFWLCYVKDTQSWPPDPDWVIPFERIEPLTHLLIDRFGRFDPIYCISGDTNFGSEDTIRYYMKAFKTVKGRVTNAVTTMHIAGNVPMLPEVFMKSELLDFVLYQSGHDRDNQQHAYTYALGFLGERPIINGEPCYEGMHFDDERGGHYAAPHVRRAMWSSLLAGAKAGFTYGAHGMWSWHREDERFLNGESLPGWETAMRFEGAWEAVSPNGCSSVITFTILNRHYHSFKMRHPTFVRQLQRMPVSS</sequence>
<feature type="domain" description="Apiosidase-like catalytic" evidence="1">
    <location>
        <begin position="7"/>
        <end position="317"/>
    </location>
</feature>
<dbReference type="Pfam" id="PF13204">
    <property type="entry name" value="Apiosidase"/>
    <property type="match status" value="1"/>
</dbReference>
<evidence type="ECO:0000259" key="1">
    <source>
        <dbReference type="Pfam" id="PF13204"/>
    </source>
</evidence>